<name>A0AA45HIK9_9BACT</name>
<keyword evidence="1" id="KW-0472">Membrane</keyword>
<protein>
    <submittedName>
        <fullName evidence="2">Uncharacterized protein</fullName>
    </submittedName>
</protein>
<dbReference type="EMBL" id="QGGI01000008">
    <property type="protein sequence ID" value="PWJ93284.1"/>
    <property type="molecule type" value="Genomic_DNA"/>
</dbReference>
<dbReference type="RefSeq" id="WP_109604808.1">
    <property type="nucleotide sequence ID" value="NZ_QGGI01000008.1"/>
</dbReference>
<feature type="transmembrane region" description="Helical" evidence="1">
    <location>
        <begin position="153"/>
        <end position="174"/>
    </location>
</feature>
<proteinExistence type="predicted"/>
<comment type="caution">
    <text evidence="2">The sequence shown here is derived from an EMBL/GenBank/DDBJ whole genome shotgun (WGS) entry which is preliminary data.</text>
</comment>
<feature type="transmembrane region" description="Helical" evidence="1">
    <location>
        <begin position="54"/>
        <end position="79"/>
    </location>
</feature>
<accession>A0AA45HIK9</accession>
<reference evidence="2 3" key="1">
    <citation type="submission" date="2018-05" db="EMBL/GenBank/DDBJ databases">
        <title>Genomic Encyclopedia of Type Strains, Phase IV (KMG-IV): sequencing the most valuable type-strain genomes for metagenomic binning, comparative biology and taxonomic classification.</title>
        <authorList>
            <person name="Goeker M."/>
        </authorList>
    </citation>
    <scope>NUCLEOTIDE SEQUENCE [LARGE SCALE GENOMIC DNA]</scope>
    <source>
        <strain evidence="2 3">DSM 24906</strain>
    </source>
</reference>
<feature type="transmembrane region" description="Helical" evidence="1">
    <location>
        <begin position="25"/>
        <end position="42"/>
    </location>
</feature>
<gene>
    <name evidence="2" type="ORF">C7380_108114</name>
</gene>
<keyword evidence="1" id="KW-0812">Transmembrane</keyword>
<evidence type="ECO:0000313" key="3">
    <source>
        <dbReference type="Proteomes" id="UP000245921"/>
    </source>
</evidence>
<evidence type="ECO:0000313" key="2">
    <source>
        <dbReference type="EMBL" id="PWJ93284.1"/>
    </source>
</evidence>
<keyword evidence="3" id="KW-1185">Reference proteome</keyword>
<feature type="transmembrane region" description="Helical" evidence="1">
    <location>
        <begin position="122"/>
        <end position="141"/>
    </location>
</feature>
<feature type="transmembrane region" description="Helical" evidence="1">
    <location>
        <begin position="99"/>
        <end position="116"/>
    </location>
</feature>
<dbReference type="Proteomes" id="UP000245921">
    <property type="component" value="Unassembled WGS sequence"/>
</dbReference>
<dbReference type="AlphaFoldDB" id="A0AA45HIK9"/>
<keyword evidence="1" id="KW-1133">Transmembrane helix</keyword>
<evidence type="ECO:0000256" key="1">
    <source>
        <dbReference type="SAM" id="Phobius"/>
    </source>
</evidence>
<sequence>MKKKVIEKKLEDKIQSSEKLNNQNFISKSIYGTILIYALIIVEENTNSSFLQVVLSIIFTSFAIVIAEFYSEIIAALFVKKRRLIFDEVKEIFKETIPVIIGSQIPTLVFILAHIFDFSRKNVFLLTKLGGIFALFLYGYLTGKNMYNDKKKALKVGFINIAIGSGIIVIKALLH</sequence>
<organism evidence="2 3">
    <name type="scientific">Oceanotoga teriensis</name>
    <dbReference type="NCBI Taxonomy" id="515440"/>
    <lineage>
        <taxon>Bacteria</taxon>
        <taxon>Thermotogati</taxon>
        <taxon>Thermotogota</taxon>
        <taxon>Thermotogae</taxon>
        <taxon>Petrotogales</taxon>
        <taxon>Petrotogaceae</taxon>
        <taxon>Oceanotoga</taxon>
    </lineage>
</organism>